<protein>
    <submittedName>
        <fullName evidence="1">Uncharacterized protein</fullName>
    </submittedName>
</protein>
<name>A0A6H5GJU7_9HEMI</name>
<evidence type="ECO:0000313" key="1">
    <source>
        <dbReference type="EMBL" id="CAB0003480.1"/>
    </source>
</evidence>
<organism evidence="1 2">
    <name type="scientific">Nesidiocoris tenuis</name>
    <dbReference type="NCBI Taxonomy" id="355587"/>
    <lineage>
        <taxon>Eukaryota</taxon>
        <taxon>Metazoa</taxon>
        <taxon>Ecdysozoa</taxon>
        <taxon>Arthropoda</taxon>
        <taxon>Hexapoda</taxon>
        <taxon>Insecta</taxon>
        <taxon>Pterygota</taxon>
        <taxon>Neoptera</taxon>
        <taxon>Paraneoptera</taxon>
        <taxon>Hemiptera</taxon>
        <taxon>Heteroptera</taxon>
        <taxon>Panheteroptera</taxon>
        <taxon>Cimicomorpha</taxon>
        <taxon>Miridae</taxon>
        <taxon>Dicyphina</taxon>
        <taxon>Nesidiocoris</taxon>
    </lineage>
</organism>
<dbReference type="Proteomes" id="UP000479000">
    <property type="component" value="Unassembled WGS sequence"/>
</dbReference>
<proteinExistence type="predicted"/>
<sequence>MPNSPGSDATRCTTTPLLLPHCLDFQLRSRVRTYPRRRIRRKLGRFMRTLVTLGTLHIGRSVVSFIQALRLYPKPHFKKWLLQNDQHLSRNIAALLRSKADVAPDLWWNRETGATPYCSFPLRRVDGCDVRLEDAVLKSKYIICTTDRPRHRLRQVFLSVRNGSHNIGSTTPAENLLNCFTTGKAQGCGLEVLFTTGWHWSISRKFDDKSYHFRSTPVSLNQRNVSIFKASSFFEGVTPGKVSITDDPDETLSSSLLDFSSKLRRFSDSAERHGPDTIQKLVKYFSYDMIQYIRYLLCQHQFLRWSTAILQVHVWKSHSVFYNPFTAAAKPWLKLIFYVHLVPLTLIKPTAFTVTKDLKKCFSASSVKHMTCNNLSHEKIIVTLRKNLSKEQKMLLPKKKGEMKLKTDTSGCGSS</sequence>
<keyword evidence="2" id="KW-1185">Reference proteome</keyword>
<reference evidence="1 2" key="1">
    <citation type="submission" date="2020-02" db="EMBL/GenBank/DDBJ databases">
        <authorList>
            <person name="Ferguson B K."/>
        </authorList>
    </citation>
    <scope>NUCLEOTIDE SEQUENCE [LARGE SCALE GENOMIC DNA]</scope>
</reference>
<accession>A0A6H5GJU7</accession>
<evidence type="ECO:0000313" key="2">
    <source>
        <dbReference type="Proteomes" id="UP000479000"/>
    </source>
</evidence>
<dbReference type="EMBL" id="CADCXU010013505">
    <property type="protein sequence ID" value="CAB0003480.1"/>
    <property type="molecule type" value="Genomic_DNA"/>
</dbReference>
<gene>
    <name evidence="1" type="ORF">NTEN_LOCUS9007</name>
</gene>
<dbReference type="AlphaFoldDB" id="A0A6H5GJU7"/>